<dbReference type="Gene3D" id="3.40.50.300">
    <property type="entry name" value="P-loop containing nucleotide triphosphate hydrolases"/>
    <property type="match status" value="1"/>
</dbReference>
<dbReference type="GO" id="GO:0016887">
    <property type="term" value="F:ATP hydrolysis activity"/>
    <property type="evidence" value="ECO:0007669"/>
    <property type="project" value="InterPro"/>
</dbReference>
<proteinExistence type="predicted"/>
<protein>
    <submittedName>
        <fullName evidence="2">ATPase</fullName>
    </submittedName>
</protein>
<dbReference type="PANTHER" id="PTHR23077">
    <property type="entry name" value="AAA-FAMILY ATPASE"/>
    <property type="match status" value="1"/>
</dbReference>
<name>A0A2A7RYV3_BURGA</name>
<dbReference type="AlphaFoldDB" id="A0A2A7RYV3"/>
<dbReference type="EMBL" id="PDDY01000004">
    <property type="protein sequence ID" value="PEH36574.1"/>
    <property type="molecule type" value="Genomic_DNA"/>
</dbReference>
<dbReference type="InterPro" id="IPR003593">
    <property type="entry name" value="AAA+_ATPase"/>
</dbReference>
<evidence type="ECO:0000313" key="2">
    <source>
        <dbReference type="EMBL" id="PEH36574.1"/>
    </source>
</evidence>
<sequence>MARSDQLKALLRAYAGDNHEHFFAVAMQMAADEAHRGHTKLAAELRDLVDAAKAGKPTLKIGARGKTSARPIPLAQPKGELAELLAVQYPEEHLQHMVLSDGVRQKLARVLREQRHHEQLRLHGLSPRRKLLLVGPPGTGKTMTAAALAGELRLPLFTARFDSLITKFMGESASKLRLVFEALKSSRGVYFFDEFDSLGLQRGSQHDVAEMRRTLNMFLQLIEQDTSDSLLIAATNHGKDLDTALFRRFDDVINYEAPDEQQIEALLKNSLGTFVTPKIDFRRLAQIGRGESHADIVKACLDALKNAIMEGEKVVSHESVERHLEERAQGRNFRV</sequence>
<gene>
    <name evidence="2" type="ORF">CRM94_18250</name>
</gene>
<evidence type="ECO:0000313" key="3">
    <source>
        <dbReference type="Proteomes" id="UP000220629"/>
    </source>
</evidence>
<evidence type="ECO:0000259" key="1">
    <source>
        <dbReference type="SMART" id="SM00382"/>
    </source>
</evidence>
<dbReference type="GO" id="GO:0005524">
    <property type="term" value="F:ATP binding"/>
    <property type="evidence" value="ECO:0007669"/>
    <property type="project" value="InterPro"/>
</dbReference>
<dbReference type="InterPro" id="IPR003959">
    <property type="entry name" value="ATPase_AAA_core"/>
</dbReference>
<accession>A0A2A7RYV3</accession>
<dbReference type="InterPro" id="IPR050168">
    <property type="entry name" value="AAA_ATPase_domain"/>
</dbReference>
<dbReference type="PANTHER" id="PTHR23077:SF198">
    <property type="entry name" value="ATP-DEPENDENT ZINC METALLOPROTEASE FTSH"/>
    <property type="match status" value="1"/>
</dbReference>
<dbReference type="RefSeq" id="WP_098153492.1">
    <property type="nucleotide sequence ID" value="NZ_CADEVS010000001.1"/>
</dbReference>
<dbReference type="Proteomes" id="UP000220629">
    <property type="component" value="Unassembled WGS sequence"/>
</dbReference>
<dbReference type="Pfam" id="PF00004">
    <property type="entry name" value="AAA"/>
    <property type="match status" value="1"/>
</dbReference>
<organism evidence="2 3">
    <name type="scientific">Burkholderia gladioli</name>
    <name type="common">Pseudomonas marginata</name>
    <name type="synonym">Phytomonas marginata</name>
    <dbReference type="NCBI Taxonomy" id="28095"/>
    <lineage>
        <taxon>Bacteria</taxon>
        <taxon>Pseudomonadati</taxon>
        <taxon>Pseudomonadota</taxon>
        <taxon>Betaproteobacteria</taxon>
        <taxon>Burkholderiales</taxon>
        <taxon>Burkholderiaceae</taxon>
        <taxon>Burkholderia</taxon>
    </lineage>
</organism>
<reference evidence="3" key="1">
    <citation type="submission" date="2017-09" db="EMBL/GenBank/DDBJ databases">
        <title>FDA dAtabase for Regulatory Grade micrObial Sequences (FDA-ARGOS): Supporting development and validation of Infectious Disease Dx tests.</title>
        <authorList>
            <person name="Minogue T."/>
            <person name="Wolcott M."/>
            <person name="Wasieloski L."/>
            <person name="Aguilar W."/>
            <person name="Moore D."/>
            <person name="Tallon L."/>
            <person name="Sadzewicz L."/>
            <person name="Ott S."/>
            <person name="Zhao X."/>
            <person name="Nagaraj S."/>
            <person name="Vavikolanu K."/>
            <person name="Aluvathingal J."/>
            <person name="Nadendla S."/>
            <person name="Sichtig H."/>
        </authorList>
    </citation>
    <scope>NUCLEOTIDE SEQUENCE [LARGE SCALE GENOMIC DNA]</scope>
    <source>
        <strain evidence="3">FDAARGOS_390</strain>
    </source>
</reference>
<feature type="domain" description="AAA+ ATPase" evidence="1">
    <location>
        <begin position="127"/>
        <end position="259"/>
    </location>
</feature>
<dbReference type="SMART" id="SM00382">
    <property type="entry name" value="AAA"/>
    <property type="match status" value="1"/>
</dbReference>
<dbReference type="InterPro" id="IPR027417">
    <property type="entry name" value="P-loop_NTPase"/>
</dbReference>
<comment type="caution">
    <text evidence="2">The sequence shown here is derived from an EMBL/GenBank/DDBJ whole genome shotgun (WGS) entry which is preliminary data.</text>
</comment>
<dbReference type="SUPFAM" id="SSF52540">
    <property type="entry name" value="P-loop containing nucleoside triphosphate hydrolases"/>
    <property type="match status" value="1"/>
</dbReference>
<dbReference type="CDD" id="cd19481">
    <property type="entry name" value="RecA-like_protease"/>
    <property type="match status" value="1"/>
</dbReference>